<dbReference type="Proteomes" id="UP000614272">
    <property type="component" value="Unassembled WGS sequence"/>
</dbReference>
<protein>
    <submittedName>
        <fullName evidence="1">Uncharacterized protein</fullName>
    </submittedName>
</protein>
<evidence type="ECO:0000313" key="1">
    <source>
        <dbReference type="EMBL" id="GGD71558.1"/>
    </source>
</evidence>
<dbReference type="RefSeq" id="WP_099035469.1">
    <property type="nucleotide sequence ID" value="NZ_BMGJ01000012.1"/>
</dbReference>
<gene>
    <name evidence="1" type="ORF">GCM10011357_28260</name>
</gene>
<sequence length="67" mass="7681">MASSAKNNEHPTKVTGQDPFINLRIHQDTLLRLLSRHHLHAEDLHCRDHGSACRLRRLLLGCVGRTY</sequence>
<name>A0ABQ1RM66_9ALTE</name>
<evidence type="ECO:0000313" key="2">
    <source>
        <dbReference type="Proteomes" id="UP000614272"/>
    </source>
</evidence>
<dbReference type="EMBL" id="BMGJ01000012">
    <property type="protein sequence ID" value="GGD71558.1"/>
    <property type="molecule type" value="Genomic_DNA"/>
</dbReference>
<organism evidence="1 2">
    <name type="scientific">Lacimicrobium alkaliphilum</name>
    <dbReference type="NCBI Taxonomy" id="1526571"/>
    <lineage>
        <taxon>Bacteria</taxon>
        <taxon>Pseudomonadati</taxon>
        <taxon>Pseudomonadota</taxon>
        <taxon>Gammaproteobacteria</taxon>
        <taxon>Alteromonadales</taxon>
        <taxon>Alteromonadaceae</taxon>
        <taxon>Lacimicrobium</taxon>
    </lineage>
</organism>
<reference evidence="2" key="1">
    <citation type="journal article" date="2019" name="Int. J. Syst. Evol. Microbiol.">
        <title>The Global Catalogue of Microorganisms (GCM) 10K type strain sequencing project: providing services to taxonomists for standard genome sequencing and annotation.</title>
        <authorList>
            <consortium name="The Broad Institute Genomics Platform"/>
            <consortium name="The Broad Institute Genome Sequencing Center for Infectious Disease"/>
            <person name="Wu L."/>
            <person name="Ma J."/>
        </authorList>
    </citation>
    <scope>NUCLEOTIDE SEQUENCE [LARGE SCALE GENOMIC DNA]</scope>
    <source>
        <strain evidence="2">CGMCC 1.12923</strain>
    </source>
</reference>
<keyword evidence="2" id="KW-1185">Reference proteome</keyword>
<comment type="caution">
    <text evidence="1">The sequence shown here is derived from an EMBL/GenBank/DDBJ whole genome shotgun (WGS) entry which is preliminary data.</text>
</comment>
<accession>A0ABQ1RM66</accession>
<proteinExistence type="predicted"/>